<keyword evidence="4" id="KW-0472">Membrane</keyword>
<dbReference type="CDD" id="cd20831">
    <property type="entry name" value="C1_dGM13116p-like"/>
    <property type="match status" value="1"/>
</dbReference>
<feature type="compositionally biased region" description="Low complexity" evidence="3">
    <location>
        <begin position="117"/>
        <end position="126"/>
    </location>
</feature>
<dbReference type="Pfam" id="PF00130">
    <property type="entry name" value="C1_1"/>
    <property type="match status" value="1"/>
</dbReference>
<feature type="compositionally biased region" description="Basic and acidic residues" evidence="3">
    <location>
        <begin position="660"/>
        <end position="672"/>
    </location>
</feature>
<dbReference type="Proteomes" id="UP001378592">
    <property type="component" value="Unassembled WGS sequence"/>
</dbReference>
<dbReference type="InterPro" id="IPR039934">
    <property type="entry name" value="C2CD2/C2CD2L"/>
</dbReference>
<dbReference type="EMBL" id="JAZDUA010000343">
    <property type="protein sequence ID" value="KAK7794191.1"/>
    <property type="molecule type" value="Genomic_DNA"/>
</dbReference>
<feature type="domain" description="Phorbol-ester/DAG-type" evidence="6">
    <location>
        <begin position="772"/>
        <end position="823"/>
    </location>
</feature>
<feature type="compositionally biased region" description="Low complexity" evidence="3">
    <location>
        <begin position="618"/>
        <end position="630"/>
    </location>
</feature>
<evidence type="ECO:0000256" key="4">
    <source>
        <dbReference type="SAM" id="Phobius"/>
    </source>
</evidence>
<dbReference type="InterPro" id="IPR046349">
    <property type="entry name" value="C1-like_sf"/>
</dbReference>
<dbReference type="PROSITE" id="PS50004">
    <property type="entry name" value="C2"/>
    <property type="match status" value="1"/>
</dbReference>
<reference evidence="7 8" key="1">
    <citation type="submission" date="2024-03" db="EMBL/GenBank/DDBJ databases">
        <title>The genome assembly and annotation of the cricket Gryllus longicercus Weissman &amp; Gray.</title>
        <authorList>
            <person name="Szrajer S."/>
            <person name="Gray D."/>
            <person name="Ylla G."/>
        </authorList>
    </citation>
    <scope>NUCLEOTIDE SEQUENCE [LARGE SCALE GENOMIC DNA]</scope>
    <source>
        <strain evidence="7">DAG 2021-001</strain>
        <tissue evidence="7">Whole body minus gut</tissue>
    </source>
</reference>
<dbReference type="SUPFAM" id="SSF57889">
    <property type="entry name" value="Cysteine-rich domain"/>
    <property type="match status" value="1"/>
</dbReference>
<dbReference type="SMART" id="SM00109">
    <property type="entry name" value="C1"/>
    <property type="match status" value="1"/>
</dbReference>
<evidence type="ECO:0000256" key="3">
    <source>
        <dbReference type="SAM" id="MobiDB-lite"/>
    </source>
</evidence>
<dbReference type="Gene3D" id="3.30.60.20">
    <property type="match status" value="1"/>
</dbReference>
<proteinExistence type="predicted"/>
<dbReference type="PROSITE" id="PS50081">
    <property type="entry name" value="ZF_DAG_PE_2"/>
    <property type="match status" value="1"/>
</dbReference>
<organism evidence="7 8">
    <name type="scientific">Gryllus longicercus</name>
    <dbReference type="NCBI Taxonomy" id="2509291"/>
    <lineage>
        <taxon>Eukaryota</taxon>
        <taxon>Metazoa</taxon>
        <taxon>Ecdysozoa</taxon>
        <taxon>Arthropoda</taxon>
        <taxon>Hexapoda</taxon>
        <taxon>Insecta</taxon>
        <taxon>Pterygota</taxon>
        <taxon>Neoptera</taxon>
        <taxon>Polyneoptera</taxon>
        <taxon>Orthoptera</taxon>
        <taxon>Ensifera</taxon>
        <taxon>Gryllidea</taxon>
        <taxon>Grylloidea</taxon>
        <taxon>Gryllidae</taxon>
        <taxon>Gryllinae</taxon>
        <taxon>Gryllus</taxon>
    </lineage>
</organism>
<dbReference type="PANTHER" id="PTHR21119:SF5">
    <property type="entry name" value="C2 DOMAIN-CONTAINING PROTEIN"/>
    <property type="match status" value="1"/>
</dbReference>
<dbReference type="PANTHER" id="PTHR21119">
    <property type="entry name" value="C2 DOMAIN-CONTAINING PROTEIN"/>
    <property type="match status" value="1"/>
</dbReference>
<evidence type="ECO:0000256" key="2">
    <source>
        <dbReference type="ARBA" id="ARBA00022833"/>
    </source>
</evidence>
<dbReference type="InterPro" id="IPR035892">
    <property type="entry name" value="C2_domain_sf"/>
</dbReference>
<dbReference type="SMART" id="SM00239">
    <property type="entry name" value="C2"/>
    <property type="match status" value="1"/>
</dbReference>
<keyword evidence="8" id="KW-1185">Reference proteome</keyword>
<dbReference type="GO" id="GO:0046872">
    <property type="term" value="F:metal ion binding"/>
    <property type="evidence" value="ECO:0007669"/>
    <property type="project" value="UniProtKB-KW"/>
</dbReference>
<name>A0AAN9VDV0_9ORTH</name>
<feature type="transmembrane region" description="Helical" evidence="4">
    <location>
        <begin position="45"/>
        <end position="67"/>
    </location>
</feature>
<gene>
    <name evidence="7" type="ORF">R5R35_000484</name>
</gene>
<dbReference type="AlphaFoldDB" id="A0AAN9VDV0"/>
<dbReference type="CDD" id="cd08678">
    <property type="entry name" value="C2_C21orf25-like"/>
    <property type="match status" value="1"/>
</dbReference>
<feature type="region of interest" description="Disordered" evidence="3">
    <location>
        <begin position="117"/>
        <end position="162"/>
    </location>
</feature>
<dbReference type="PROSITE" id="PS00479">
    <property type="entry name" value="ZF_DAG_PE_1"/>
    <property type="match status" value="1"/>
</dbReference>
<feature type="domain" description="C2" evidence="5">
    <location>
        <begin position="352"/>
        <end position="473"/>
    </location>
</feature>
<evidence type="ECO:0000313" key="7">
    <source>
        <dbReference type="EMBL" id="KAK7794191.1"/>
    </source>
</evidence>
<sequence>MADLILKQIWNWLSEGWNNMADLADRIDDLICSFEGGGDTTMDTVAMLMFGWMIFGLVVLAIGRYIYGRFLSAPSDARAAAAAPAPEPKAIVAPVAEDGAAAGAGAAPKEAPVVKAAAPRASAAAPTPTPPVRKRLSTRRSTTPTSAGGRASLAAPPTSTGPDVEAVQWVNDVFYWLYSDLVIVNEIINVWIQAMNEFMKNSVTEHGVGVEFVRILPETHVPTLNNVFSECDSKDDVTITCDCEATPAMQLKAFRQKGEKVEVSHYRVNVNRFRARLNVVCRTDKLVADVKCDGWPDIKVALAPVGAIKSNLDEQQLQDVISEIIVGALRGSVVNLNLGQYPTCPRLNRPVSAAEPRLPVHYDSLSGSHGGKTSDKRLLVKVIKAVNLGAKKGCTEPYCVVEMDEPPQKNQTSVKKDTNNPVWDEHFLFDLTPNTAELLFEIYDRANKENKFLGLGIVGVEELLINPSQRQVISLQSRPYEADEVSGTLTVEFLFIEGADIPVHGDRPYKLKETLRTVSPSGGVITTTKTVFEKPDDTQHLNGGDVVTDSALKELELRNRTGAGPTQASKSTLIIHSVQRQPQHRQLVKVEQTDAGQWHEVPADQLGTETAPPPPPVGQDGVQGSPPSGLLDDRGRSRRKKRDFFGTIKRRLGRSKTRSKSMDPAERDESLNRDASLTRSISADRARDPSAHSAGYLSVPGLIGVDGNSTRSSLSEASGVSGASTRTYVNEASTLVLETIENGVKKHYLVPLTLAQKSKWRKKGTKLHIFNDHTFIAKHLSGGTICQVCNKALARRLGKQGYECRDCQLKCHKHCHIKVDSNCTNSTIQNIELQRITSPYMDRRVFLLKNNLT</sequence>
<keyword evidence="1" id="KW-0479">Metal-binding</keyword>
<protein>
    <submittedName>
        <fullName evidence="7">Uncharacterized protein</fullName>
    </submittedName>
</protein>
<comment type="caution">
    <text evidence="7">The sequence shown here is derived from an EMBL/GenBank/DDBJ whole genome shotgun (WGS) entry which is preliminary data.</text>
</comment>
<evidence type="ECO:0000259" key="6">
    <source>
        <dbReference type="PROSITE" id="PS50081"/>
    </source>
</evidence>
<dbReference type="Gene3D" id="2.60.40.150">
    <property type="entry name" value="C2 domain"/>
    <property type="match status" value="1"/>
</dbReference>
<evidence type="ECO:0000259" key="5">
    <source>
        <dbReference type="PROSITE" id="PS50004"/>
    </source>
</evidence>
<keyword evidence="4" id="KW-0812">Transmembrane</keyword>
<evidence type="ECO:0000256" key="1">
    <source>
        <dbReference type="ARBA" id="ARBA00022723"/>
    </source>
</evidence>
<dbReference type="Pfam" id="PF00168">
    <property type="entry name" value="C2"/>
    <property type="match status" value="1"/>
</dbReference>
<keyword evidence="2" id="KW-0862">Zinc</keyword>
<dbReference type="InterPro" id="IPR000008">
    <property type="entry name" value="C2_dom"/>
</dbReference>
<evidence type="ECO:0000313" key="8">
    <source>
        <dbReference type="Proteomes" id="UP001378592"/>
    </source>
</evidence>
<feature type="region of interest" description="Disordered" evidence="3">
    <location>
        <begin position="605"/>
        <end position="699"/>
    </location>
</feature>
<feature type="compositionally biased region" description="Basic residues" evidence="3">
    <location>
        <begin position="636"/>
        <end position="659"/>
    </location>
</feature>
<dbReference type="SUPFAM" id="SSF49562">
    <property type="entry name" value="C2 domain (Calcium/lipid-binding domain, CaLB)"/>
    <property type="match status" value="1"/>
</dbReference>
<accession>A0AAN9VDV0</accession>
<keyword evidence="4" id="KW-1133">Transmembrane helix</keyword>
<dbReference type="InterPro" id="IPR002219">
    <property type="entry name" value="PKC_DAG/PE"/>
</dbReference>